<keyword evidence="3" id="KW-1185">Reference proteome</keyword>
<feature type="compositionally biased region" description="Polar residues" evidence="1">
    <location>
        <begin position="479"/>
        <end position="491"/>
    </location>
</feature>
<dbReference type="AlphaFoldDB" id="A0AAI8YQ32"/>
<sequence>MQTQTQSSGSGPASYPPLPASPTLTNPDMILPDYDDMASSPDRSHSPLIMWKNAHVADMQFDLSTQSFTTGLMSPTTPIIYGNGTMLSDIGEVTEVESTCPTRSRSASIRNDFPTRSTPTMTYDASMKKELKLARERRASIDSTSTVTANEQVGLFADFDDSVSIDDSNFQGDDEFQGDDDEESVADSYIDDAEMQESISPARELPNGFGEERYSTALSRRAEQILANAKRRLTTMEGNLSRARTSLNSPTLSSLGSDATPSPPMIRPATTVYHENDASHRENSHAHTRVSSEGNLPTERKPNAYAQRSSSALGSAGGYRQPLQTSRSAEYRRDDRKNSPNGNSIYGNASFAKTKMSLRVIDRGLEPLSEDEPVVALDSSRPSLEDDRVDSFLTPTFGTFQEKSLRRSASSAHIGDLKDQMNDLKGRLSTLRDQARADSMKRRSLQSLRTPSPFTHAHQWYAETNGHDESDPVDDDPNSHPTEGDNSSANHRNVDHVGHQRILEEDEESLASGYTDAEEDIPPTRLTPAGTRAHAPDKSAISTMSREEEGIDYQEDMKTEDGYDDAVPNNGDDSGSESGESSYHDSVQNQVSHEDREDAFDYEHFFLHSAMGSMSQKRLNRSGSFSSEESVETTKGPTPSAKSRTSAGKNRGRSRPSSTGSISTIESFATATEGRITRADNKEIEDYHEQVVELPHRARTHTPETARRTDSASERSDSGSDGSRLRKLGTNWPQSSASSFSHRPSVSSLESTGTTRSFPLVNRAKMNDGVLTPRDSPDQVLKQISEALMNDTASICESVNDGGKTAPIEMLQKEDQILVERLIADLGRCVLGLAEAGRASTESRVYRRKIEAARRILEGLDDPAL</sequence>
<evidence type="ECO:0000313" key="2">
    <source>
        <dbReference type="EMBL" id="CAJ2512935.1"/>
    </source>
</evidence>
<dbReference type="Proteomes" id="UP001295740">
    <property type="component" value="Unassembled WGS sequence"/>
</dbReference>
<feature type="compositionally biased region" description="Polar residues" evidence="1">
    <location>
        <begin position="655"/>
        <end position="670"/>
    </location>
</feature>
<dbReference type="EMBL" id="CAUWAG010000020">
    <property type="protein sequence ID" value="CAJ2512935.1"/>
    <property type="molecule type" value="Genomic_DNA"/>
</dbReference>
<proteinExistence type="predicted"/>
<feature type="compositionally biased region" description="Polar residues" evidence="1">
    <location>
        <begin position="731"/>
        <end position="753"/>
    </location>
</feature>
<evidence type="ECO:0000313" key="3">
    <source>
        <dbReference type="Proteomes" id="UP001295740"/>
    </source>
</evidence>
<feature type="region of interest" description="Disordered" evidence="1">
    <location>
        <begin position="101"/>
        <end position="121"/>
    </location>
</feature>
<feature type="region of interest" description="Disordered" evidence="1">
    <location>
        <begin position="434"/>
        <end position="493"/>
    </location>
</feature>
<feature type="compositionally biased region" description="Polar residues" evidence="1">
    <location>
        <begin position="1"/>
        <end position="11"/>
    </location>
</feature>
<feature type="compositionally biased region" description="Basic and acidic residues" evidence="1">
    <location>
        <begin position="675"/>
        <end position="718"/>
    </location>
</feature>
<gene>
    <name evidence="2" type="ORF">KHLLAP_LOCUS13403</name>
</gene>
<feature type="region of interest" description="Disordered" evidence="1">
    <location>
        <begin position="1"/>
        <end position="32"/>
    </location>
</feature>
<feature type="compositionally biased region" description="Polar residues" evidence="1">
    <location>
        <begin position="614"/>
        <end position="648"/>
    </location>
</feature>
<accession>A0AAI8YQ32</accession>
<comment type="caution">
    <text evidence="2">The sequence shown here is derived from an EMBL/GenBank/DDBJ whole genome shotgun (WGS) entry which is preliminary data.</text>
</comment>
<feature type="region of interest" description="Disordered" evidence="1">
    <location>
        <begin position="236"/>
        <end position="348"/>
    </location>
</feature>
<feature type="compositionally biased region" description="Polar residues" evidence="1">
    <location>
        <begin position="236"/>
        <end position="260"/>
    </location>
</feature>
<organism evidence="2 3">
    <name type="scientific">Anthostomella pinea</name>
    <dbReference type="NCBI Taxonomy" id="933095"/>
    <lineage>
        <taxon>Eukaryota</taxon>
        <taxon>Fungi</taxon>
        <taxon>Dikarya</taxon>
        <taxon>Ascomycota</taxon>
        <taxon>Pezizomycotina</taxon>
        <taxon>Sordariomycetes</taxon>
        <taxon>Xylariomycetidae</taxon>
        <taxon>Xylariales</taxon>
        <taxon>Xylariaceae</taxon>
        <taxon>Anthostomella</taxon>
    </lineage>
</organism>
<evidence type="ECO:0000256" key="1">
    <source>
        <dbReference type="SAM" id="MobiDB-lite"/>
    </source>
</evidence>
<reference evidence="2" key="1">
    <citation type="submission" date="2023-10" db="EMBL/GenBank/DDBJ databases">
        <authorList>
            <person name="Hackl T."/>
        </authorList>
    </citation>
    <scope>NUCLEOTIDE SEQUENCE</scope>
</reference>
<name>A0AAI8YQ32_9PEZI</name>
<feature type="region of interest" description="Disordered" evidence="1">
    <location>
        <begin position="614"/>
        <end position="753"/>
    </location>
</feature>
<feature type="compositionally biased region" description="Basic and acidic residues" evidence="1">
    <location>
        <begin position="329"/>
        <end position="338"/>
    </location>
</feature>
<feature type="compositionally biased region" description="Low complexity" evidence="1">
    <location>
        <begin position="571"/>
        <end position="581"/>
    </location>
</feature>
<protein>
    <submittedName>
        <fullName evidence="2">Uu.00g010540.m01.CDS01</fullName>
    </submittedName>
</protein>
<feature type="region of interest" description="Disordered" evidence="1">
    <location>
        <begin position="509"/>
        <end position="596"/>
    </location>
</feature>
<feature type="compositionally biased region" description="Basic and acidic residues" evidence="1">
    <location>
        <begin position="274"/>
        <end position="285"/>
    </location>
</feature>